<evidence type="ECO:0000313" key="2">
    <source>
        <dbReference type="Proteomes" id="UP000078200"/>
    </source>
</evidence>
<reference evidence="1" key="1">
    <citation type="submission" date="2020-05" db="UniProtKB">
        <authorList>
            <consortium name="EnsemblMetazoa"/>
        </authorList>
    </citation>
    <scope>IDENTIFICATION</scope>
    <source>
        <strain evidence="1">TTRI</strain>
    </source>
</reference>
<dbReference type="AlphaFoldDB" id="A0A1A9UGJ9"/>
<dbReference type="VEuPathDB" id="VectorBase:GAUT004136"/>
<protein>
    <submittedName>
        <fullName evidence="1">Uncharacterized protein</fullName>
    </submittedName>
</protein>
<name>A0A1A9UGJ9_GLOAU</name>
<proteinExistence type="predicted"/>
<keyword evidence="2" id="KW-1185">Reference proteome</keyword>
<dbReference type="Proteomes" id="UP000078200">
    <property type="component" value="Unassembled WGS sequence"/>
</dbReference>
<evidence type="ECO:0000313" key="1">
    <source>
        <dbReference type="EnsemblMetazoa" id="GAUT004136-PA"/>
    </source>
</evidence>
<organism evidence="1 2">
    <name type="scientific">Glossina austeni</name>
    <name type="common">Savannah tsetse fly</name>
    <dbReference type="NCBI Taxonomy" id="7395"/>
    <lineage>
        <taxon>Eukaryota</taxon>
        <taxon>Metazoa</taxon>
        <taxon>Ecdysozoa</taxon>
        <taxon>Arthropoda</taxon>
        <taxon>Hexapoda</taxon>
        <taxon>Insecta</taxon>
        <taxon>Pterygota</taxon>
        <taxon>Neoptera</taxon>
        <taxon>Endopterygota</taxon>
        <taxon>Diptera</taxon>
        <taxon>Brachycera</taxon>
        <taxon>Muscomorpha</taxon>
        <taxon>Hippoboscoidea</taxon>
        <taxon>Glossinidae</taxon>
        <taxon>Glossina</taxon>
    </lineage>
</organism>
<sequence length="132" mass="14654">MNKQPIGQTLNATTTTIITTTTTTTAINRLSFCVYYVYDKPDINVDIAVVVTKLLFIINYIKLLCNSMSALLECSSEMRYGIIHTIDADAEADAYRVEVLCLPLLSETRKERIIGNRYEGSLLQAGRSKPGA</sequence>
<dbReference type="EnsemblMetazoa" id="GAUT004136-RA">
    <property type="protein sequence ID" value="GAUT004136-PA"/>
    <property type="gene ID" value="GAUT004136"/>
</dbReference>
<accession>A0A1A9UGJ9</accession>